<protein>
    <recommendedName>
        <fullName evidence="3">Spore coat protein U domain-containing protein</fullName>
    </recommendedName>
</protein>
<dbReference type="AlphaFoldDB" id="A0A6S6SM57"/>
<evidence type="ECO:0000256" key="1">
    <source>
        <dbReference type="SAM" id="SignalP"/>
    </source>
</evidence>
<dbReference type="EMBL" id="CACVAT010000136">
    <property type="protein sequence ID" value="CAA6809559.1"/>
    <property type="molecule type" value="Genomic_DNA"/>
</dbReference>
<feature type="signal peptide" evidence="1">
    <location>
        <begin position="1"/>
        <end position="23"/>
    </location>
</feature>
<gene>
    <name evidence="2" type="ORF">HELGO_WM32227</name>
</gene>
<feature type="chain" id="PRO_5028117857" description="Spore coat protein U domain-containing protein" evidence="1">
    <location>
        <begin position="24"/>
        <end position="176"/>
    </location>
</feature>
<sequence length="176" mass="18513">MKKIITAMTLTAATLGLNTAVMAESPIADEPIKHQIIEQAIVLKVEKMPTVALRGSLFEQPIMPTAESLESGEPTALGEMDIISSAGTCAVSITTANNFALTDWSTEMTLSGYTLNYQDVAGTNTLSFGSNSQGAMPIECASQVSGMMSLMPQRYNSEAPAGVYSDIVTVLVEVAG</sequence>
<name>A0A6S6SM57_9GAMM</name>
<proteinExistence type="predicted"/>
<keyword evidence="1" id="KW-0732">Signal</keyword>
<organism evidence="2">
    <name type="scientific">uncultured Thiotrichaceae bacterium</name>
    <dbReference type="NCBI Taxonomy" id="298394"/>
    <lineage>
        <taxon>Bacteria</taxon>
        <taxon>Pseudomonadati</taxon>
        <taxon>Pseudomonadota</taxon>
        <taxon>Gammaproteobacteria</taxon>
        <taxon>Thiotrichales</taxon>
        <taxon>Thiotrichaceae</taxon>
        <taxon>environmental samples</taxon>
    </lineage>
</organism>
<accession>A0A6S6SM57</accession>
<evidence type="ECO:0008006" key="3">
    <source>
        <dbReference type="Google" id="ProtNLM"/>
    </source>
</evidence>
<evidence type="ECO:0000313" key="2">
    <source>
        <dbReference type="EMBL" id="CAA6809559.1"/>
    </source>
</evidence>
<reference evidence="2" key="1">
    <citation type="submission" date="2020-01" db="EMBL/GenBank/DDBJ databases">
        <authorList>
            <person name="Meier V. D."/>
            <person name="Meier V D."/>
        </authorList>
    </citation>
    <scope>NUCLEOTIDE SEQUENCE</scope>
    <source>
        <strain evidence="2">HLG_WM_MAG_09</strain>
    </source>
</reference>